<evidence type="ECO:0000313" key="9">
    <source>
        <dbReference type="Proteomes" id="UP001152759"/>
    </source>
</evidence>
<feature type="compositionally biased region" description="Basic residues" evidence="7">
    <location>
        <begin position="12"/>
        <end position="24"/>
    </location>
</feature>
<dbReference type="PANTHER" id="PTHR12838:SF0">
    <property type="entry name" value="U3 SMALL NUCLEOLAR RNA-ASSOCIATED PROTEIN 11-RELATED"/>
    <property type="match status" value="1"/>
</dbReference>
<dbReference type="Pfam" id="PF03998">
    <property type="entry name" value="Utp11"/>
    <property type="match status" value="1"/>
</dbReference>
<dbReference type="PIRSF" id="PIRSF015952">
    <property type="entry name" value="U3snoRNP11"/>
    <property type="match status" value="1"/>
</dbReference>
<dbReference type="Proteomes" id="UP001152759">
    <property type="component" value="Chromosome 1"/>
</dbReference>
<comment type="subunit">
    <text evidence="5">Component of the ribosomal small subunit (SSU) processome.</text>
</comment>
<evidence type="ECO:0000256" key="5">
    <source>
        <dbReference type="PIRNR" id="PIRNR015952"/>
    </source>
</evidence>
<evidence type="ECO:0000256" key="6">
    <source>
        <dbReference type="SAM" id="Coils"/>
    </source>
</evidence>
<comment type="function">
    <text evidence="5">Involved in nucleolar processing of pre-18S ribosomal RNA.</text>
</comment>
<keyword evidence="4 5" id="KW-0539">Nucleus</keyword>
<evidence type="ECO:0000256" key="3">
    <source>
        <dbReference type="ARBA" id="ARBA00022552"/>
    </source>
</evidence>
<dbReference type="GO" id="GO:0032040">
    <property type="term" value="C:small-subunit processome"/>
    <property type="evidence" value="ECO:0007669"/>
    <property type="project" value="UniProtKB-UniRule"/>
</dbReference>
<sequence>MHWQMAMSSWKKVAKLRQTPHRERHQPEERSNLGLLHKQKDYQARAKNANEKKRALKLLHRKALDKNPDEFYFHMINSKVQDGEHIEFSKDNEYTDEQIKLMQTRDIKYINMQRTIEHKKVNRLKREMHLLDAAERIPNHHLFFIDDDKERKNFDPVKHLGTHPDLLGRKTNRPRLLNLNAVNLPDMNIEAVKAAAKVRNKKYSVLNRHMVREKQLSIVQRKLELKRHLLSQKGVKKERIQPAAKDAPPVYKWKFQRKR</sequence>
<dbReference type="AlphaFoldDB" id="A0A9P0G267"/>
<dbReference type="OrthoDB" id="29058at2759"/>
<keyword evidence="3 5" id="KW-0698">rRNA processing</keyword>
<keyword evidence="6" id="KW-0175">Coiled coil</keyword>
<organism evidence="8 9">
    <name type="scientific">Bemisia tabaci</name>
    <name type="common">Sweetpotato whitefly</name>
    <name type="synonym">Aleurodes tabaci</name>
    <dbReference type="NCBI Taxonomy" id="7038"/>
    <lineage>
        <taxon>Eukaryota</taxon>
        <taxon>Metazoa</taxon>
        <taxon>Ecdysozoa</taxon>
        <taxon>Arthropoda</taxon>
        <taxon>Hexapoda</taxon>
        <taxon>Insecta</taxon>
        <taxon>Pterygota</taxon>
        <taxon>Neoptera</taxon>
        <taxon>Paraneoptera</taxon>
        <taxon>Hemiptera</taxon>
        <taxon>Sternorrhyncha</taxon>
        <taxon>Aleyrodoidea</taxon>
        <taxon>Aleyrodidae</taxon>
        <taxon>Aleyrodinae</taxon>
        <taxon>Bemisia</taxon>
    </lineage>
</organism>
<reference evidence="8" key="1">
    <citation type="submission" date="2021-12" db="EMBL/GenBank/DDBJ databases">
        <authorList>
            <person name="King R."/>
        </authorList>
    </citation>
    <scope>NUCLEOTIDE SEQUENCE</scope>
</reference>
<evidence type="ECO:0000313" key="8">
    <source>
        <dbReference type="EMBL" id="CAH0752467.1"/>
    </source>
</evidence>
<evidence type="ECO:0000256" key="4">
    <source>
        <dbReference type="ARBA" id="ARBA00023242"/>
    </source>
</evidence>
<protein>
    <recommendedName>
        <fullName evidence="5">U3 small nucleolar RNA-associated protein 11</fullName>
        <shortName evidence="5">U3 snoRNA-associated protein 11</shortName>
    </recommendedName>
</protein>
<proteinExistence type="inferred from homology"/>
<feature type="coiled-coil region" evidence="6">
    <location>
        <begin position="39"/>
        <end position="66"/>
    </location>
</feature>
<comment type="similarity">
    <text evidence="2 5">Belongs to the UTP11 family.</text>
</comment>
<name>A0A9P0G267_BEMTA</name>
<dbReference type="EMBL" id="OU963862">
    <property type="protein sequence ID" value="CAH0752467.1"/>
    <property type="molecule type" value="Genomic_DNA"/>
</dbReference>
<evidence type="ECO:0000256" key="1">
    <source>
        <dbReference type="ARBA" id="ARBA00004604"/>
    </source>
</evidence>
<evidence type="ECO:0000256" key="2">
    <source>
        <dbReference type="ARBA" id="ARBA00008105"/>
    </source>
</evidence>
<feature type="region of interest" description="Disordered" evidence="7">
    <location>
        <begin position="1"/>
        <end position="32"/>
    </location>
</feature>
<comment type="subcellular location">
    <subcellularLocation>
        <location evidence="1 5">Nucleus</location>
        <location evidence="1 5">Nucleolus</location>
    </subcellularLocation>
</comment>
<dbReference type="InterPro" id="IPR007144">
    <property type="entry name" value="SSU_processome_Utp11"/>
</dbReference>
<evidence type="ECO:0000256" key="7">
    <source>
        <dbReference type="SAM" id="MobiDB-lite"/>
    </source>
</evidence>
<dbReference type="GO" id="GO:0006364">
    <property type="term" value="P:rRNA processing"/>
    <property type="evidence" value="ECO:0007669"/>
    <property type="project" value="UniProtKB-UniRule"/>
</dbReference>
<accession>A0A9P0G267</accession>
<dbReference type="KEGG" id="btab:109035776"/>
<dbReference type="PANTHER" id="PTHR12838">
    <property type="entry name" value="U3 SMALL NUCLEOLAR RNA-ASSOCIATED PROTEIN 11"/>
    <property type="match status" value="1"/>
</dbReference>
<gene>
    <name evidence="8" type="ORF">BEMITA_LOCUS244</name>
</gene>
<keyword evidence="9" id="KW-1185">Reference proteome</keyword>